<feature type="repeat" description="PPR" evidence="3">
    <location>
        <begin position="487"/>
        <end position="521"/>
    </location>
</feature>
<organism evidence="6 7">
    <name type="scientific">Acorus calamus</name>
    <name type="common">Sweet flag</name>
    <dbReference type="NCBI Taxonomy" id="4465"/>
    <lineage>
        <taxon>Eukaryota</taxon>
        <taxon>Viridiplantae</taxon>
        <taxon>Streptophyta</taxon>
        <taxon>Embryophyta</taxon>
        <taxon>Tracheophyta</taxon>
        <taxon>Spermatophyta</taxon>
        <taxon>Magnoliopsida</taxon>
        <taxon>Liliopsida</taxon>
        <taxon>Acoraceae</taxon>
        <taxon>Acorus</taxon>
    </lineage>
</organism>
<dbReference type="Pfam" id="PF25245">
    <property type="entry name" value="TPR_At1g68980"/>
    <property type="match status" value="1"/>
</dbReference>
<dbReference type="InterPro" id="IPR011990">
    <property type="entry name" value="TPR-like_helical_dom_sf"/>
</dbReference>
<dbReference type="EMBL" id="JAUJYO010000010">
    <property type="protein sequence ID" value="KAK1305875.1"/>
    <property type="molecule type" value="Genomic_DNA"/>
</dbReference>
<evidence type="ECO:0000256" key="3">
    <source>
        <dbReference type="PROSITE-ProRule" id="PRU00708"/>
    </source>
</evidence>
<feature type="domain" description="At1g68980-like TPR repeats" evidence="5">
    <location>
        <begin position="58"/>
        <end position="205"/>
    </location>
</feature>
<proteinExistence type="inferred from homology"/>
<evidence type="ECO:0000256" key="4">
    <source>
        <dbReference type="SAM" id="MobiDB-lite"/>
    </source>
</evidence>
<protein>
    <submittedName>
        <fullName evidence="6">Pentatricopeptide repeat-containing protein</fullName>
    </submittedName>
</protein>
<evidence type="ECO:0000259" key="5">
    <source>
        <dbReference type="Pfam" id="PF25245"/>
    </source>
</evidence>
<dbReference type="Proteomes" id="UP001180020">
    <property type="component" value="Unassembled WGS sequence"/>
</dbReference>
<feature type="compositionally biased region" description="Low complexity" evidence="4">
    <location>
        <begin position="11"/>
        <end position="22"/>
    </location>
</feature>
<dbReference type="Gene3D" id="1.25.40.10">
    <property type="entry name" value="Tetratricopeptide repeat domain"/>
    <property type="match status" value="3"/>
</dbReference>
<dbReference type="InterPro" id="IPR002885">
    <property type="entry name" value="PPR_rpt"/>
</dbReference>
<dbReference type="AlphaFoldDB" id="A0AAV9DXN7"/>
<comment type="similarity">
    <text evidence="1">Belongs to the PPR family. P subfamily.</text>
</comment>
<feature type="repeat" description="PPR" evidence="3">
    <location>
        <begin position="380"/>
        <end position="414"/>
    </location>
</feature>
<accession>A0AAV9DXN7</accession>
<dbReference type="Pfam" id="PF13041">
    <property type="entry name" value="PPR_2"/>
    <property type="match status" value="1"/>
</dbReference>
<evidence type="ECO:0000256" key="2">
    <source>
        <dbReference type="ARBA" id="ARBA00022737"/>
    </source>
</evidence>
<evidence type="ECO:0000313" key="6">
    <source>
        <dbReference type="EMBL" id="KAK1305875.1"/>
    </source>
</evidence>
<feature type="compositionally biased region" description="Pro residues" evidence="4">
    <location>
        <begin position="1"/>
        <end position="10"/>
    </location>
</feature>
<reference evidence="6" key="2">
    <citation type="submission" date="2023-06" db="EMBL/GenBank/DDBJ databases">
        <authorList>
            <person name="Ma L."/>
            <person name="Liu K.-W."/>
            <person name="Li Z."/>
            <person name="Hsiao Y.-Y."/>
            <person name="Qi Y."/>
            <person name="Fu T."/>
            <person name="Tang G."/>
            <person name="Zhang D."/>
            <person name="Sun W.-H."/>
            <person name="Liu D.-K."/>
            <person name="Li Y."/>
            <person name="Chen G.-Z."/>
            <person name="Liu X.-D."/>
            <person name="Liao X.-Y."/>
            <person name="Jiang Y.-T."/>
            <person name="Yu X."/>
            <person name="Hao Y."/>
            <person name="Huang J."/>
            <person name="Zhao X.-W."/>
            <person name="Ke S."/>
            <person name="Chen Y.-Y."/>
            <person name="Wu W.-L."/>
            <person name="Hsu J.-L."/>
            <person name="Lin Y.-F."/>
            <person name="Huang M.-D."/>
            <person name="Li C.-Y."/>
            <person name="Huang L."/>
            <person name="Wang Z.-W."/>
            <person name="Zhao X."/>
            <person name="Zhong W.-Y."/>
            <person name="Peng D.-H."/>
            <person name="Ahmad S."/>
            <person name="Lan S."/>
            <person name="Zhang J.-S."/>
            <person name="Tsai W.-C."/>
            <person name="Van De Peer Y."/>
            <person name="Liu Z.-J."/>
        </authorList>
    </citation>
    <scope>NUCLEOTIDE SEQUENCE</scope>
    <source>
        <strain evidence="6">CP</strain>
        <tissue evidence="6">Leaves</tissue>
    </source>
</reference>
<gene>
    <name evidence="6" type="ORF">QJS10_CPA10g01967</name>
</gene>
<dbReference type="PROSITE" id="PS51375">
    <property type="entry name" value="PPR"/>
    <property type="match status" value="2"/>
</dbReference>
<name>A0AAV9DXN7_ACOCL</name>
<dbReference type="NCBIfam" id="TIGR00756">
    <property type="entry name" value="PPR"/>
    <property type="match status" value="2"/>
</dbReference>
<reference evidence="6" key="1">
    <citation type="journal article" date="2023" name="Nat. Commun.">
        <title>Diploid and tetraploid genomes of Acorus and the evolution of monocots.</title>
        <authorList>
            <person name="Ma L."/>
            <person name="Liu K.W."/>
            <person name="Li Z."/>
            <person name="Hsiao Y.Y."/>
            <person name="Qi Y."/>
            <person name="Fu T."/>
            <person name="Tang G.D."/>
            <person name="Zhang D."/>
            <person name="Sun W.H."/>
            <person name="Liu D.K."/>
            <person name="Li Y."/>
            <person name="Chen G.Z."/>
            <person name="Liu X.D."/>
            <person name="Liao X.Y."/>
            <person name="Jiang Y.T."/>
            <person name="Yu X."/>
            <person name="Hao Y."/>
            <person name="Huang J."/>
            <person name="Zhao X.W."/>
            <person name="Ke S."/>
            <person name="Chen Y.Y."/>
            <person name="Wu W.L."/>
            <person name="Hsu J.L."/>
            <person name="Lin Y.F."/>
            <person name="Huang M.D."/>
            <person name="Li C.Y."/>
            <person name="Huang L."/>
            <person name="Wang Z.W."/>
            <person name="Zhao X."/>
            <person name="Zhong W.Y."/>
            <person name="Peng D.H."/>
            <person name="Ahmad S."/>
            <person name="Lan S."/>
            <person name="Zhang J.S."/>
            <person name="Tsai W.C."/>
            <person name="Van de Peer Y."/>
            <person name="Liu Z.J."/>
        </authorList>
    </citation>
    <scope>NUCLEOTIDE SEQUENCE</scope>
    <source>
        <strain evidence="6">CP</strain>
    </source>
</reference>
<sequence length="638" mass="71312">MWRRPPPFKPLLPLLTKTSSYSHPPPPTPHHSFLSPSLFSPKTTPSIPLKPPPPPPPDKQTLETTLKSSLLSNQTDLSWRTFKTLISHSLYPSQTLTHSLLSHLLSSNAPHNIKRCFASALLLLRTSPSSLSPQTLKPLFASLSSPTPAFALLDSMFKNQFFVPFSVWGPPVIDLAAKARRFEEFLKLFKENCRVCLERNLRFMRPDPEAFVAALEMCCRGLGSVSEAEAIVATMSAMRVRMGVDGFGCLAYLYASAGMDARVAELEESMERFGFSARKGTLFENLVRGFVKRGSLDAASETVLRAVREGALFEGEEAFEEMVSGFIGAGRVKDLAVLIESAVEEESIGFRITRACVRLGMPDRAHAVLDEMHARGCPINVGVYASIIDAYVAERRTADAAHLVSEIASRGLRLPRITLDSLVDASMSAQDFKSAFSVFRDMRESLSEEELKPGYLTIMTGLAENRRPELMSAFLDEVHADHRLGIATHDWNSIVHAFCKNGRLEDAKRTHKRMVALGFEPNNQTYLSLIGGYVSAEKYFDVLLLWTEARKRGFLTTVKLDHDLVDAFLYGLVKGGFFDAAMQVVQRAQEMKVFVDKWKHRQAFMEKHKSLNLNKLRRKSARRVEAVIAFKNWVGLNV</sequence>
<dbReference type="Pfam" id="PF01535">
    <property type="entry name" value="PPR"/>
    <property type="match status" value="1"/>
</dbReference>
<dbReference type="PANTHER" id="PTHR46598">
    <property type="entry name" value="BNAC05G43320D PROTEIN"/>
    <property type="match status" value="1"/>
</dbReference>
<feature type="region of interest" description="Disordered" evidence="4">
    <location>
        <begin position="1"/>
        <end position="37"/>
    </location>
</feature>
<evidence type="ECO:0000313" key="7">
    <source>
        <dbReference type="Proteomes" id="UP001180020"/>
    </source>
</evidence>
<dbReference type="InterPro" id="IPR057440">
    <property type="entry name" value="At1g68980-like_TPR"/>
</dbReference>
<evidence type="ECO:0000256" key="1">
    <source>
        <dbReference type="ARBA" id="ARBA00007626"/>
    </source>
</evidence>
<keyword evidence="2" id="KW-0677">Repeat</keyword>
<comment type="caution">
    <text evidence="6">The sequence shown here is derived from an EMBL/GenBank/DDBJ whole genome shotgun (WGS) entry which is preliminary data.</text>
</comment>
<keyword evidence="7" id="KW-1185">Reference proteome</keyword>
<dbReference type="PANTHER" id="PTHR46598:SF2">
    <property type="entry name" value="OS01G0788900 PROTEIN"/>
    <property type="match status" value="1"/>
</dbReference>